<evidence type="ECO:0000259" key="3">
    <source>
        <dbReference type="Pfam" id="PF15445"/>
    </source>
</evidence>
<evidence type="ECO:0008006" key="6">
    <source>
        <dbReference type="Google" id="ProtNLM"/>
    </source>
</evidence>
<proteinExistence type="predicted"/>
<dbReference type="Pfam" id="PF03011">
    <property type="entry name" value="PFEMP"/>
    <property type="match status" value="1"/>
</dbReference>
<evidence type="ECO:0000259" key="2">
    <source>
        <dbReference type="Pfam" id="PF03011"/>
    </source>
</evidence>
<feature type="compositionally biased region" description="Polar residues" evidence="1">
    <location>
        <begin position="294"/>
        <end position="310"/>
    </location>
</feature>
<feature type="region of interest" description="Disordered" evidence="1">
    <location>
        <begin position="92"/>
        <end position="156"/>
    </location>
</feature>
<dbReference type="EMBL" id="KI926388">
    <property type="protein sequence ID" value="ETW37165.1"/>
    <property type="molecule type" value="Genomic_DNA"/>
</dbReference>
<protein>
    <recommendedName>
        <fullName evidence="6">Plasmodium falciparum erythrocyte membrane protein 1 acidic terminal segment domain-containing protein</fullName>
    </recommendedName>
</protein>
<evidence type="ECO:0000256" key="1">
    <source>
        <dbReference type="SAM" id="MobiDB-lite"/>
    </source>
</evidence>
<feature type="compositionally biased region" description="Pro residues" evidence="1">
    <location>
        <begin position="133"/>
        <end position="150"/>
    </location>
</feature>
<dbReference type="InterPro" id="IPR004258">
    <property type="entry name" value="DBL"/>
</dbReference>
<reference evidence="4 5" key="1">
    <citation type="submission" date="2013-02" db="EMBL/GenBank/DDBJ databases">
        <title>The Genome Annotation of Plasmodium falciparum Tanzania (2000708).</title>
        <authorList>
            <consortium name="The Broad Institute Genome Sequencing Platform"/>
            <consortium name="The Broad Institute Genome Sequencing Center for Infectious Disease"/>
            <person name="Neafsey D."/>
            <person name="Hoffman S."/>
            <person name="Volkman S."/>
            <person name="Rosenthal P."/>
            <person name="Walker B."/>
            <person name="Young S.K."/>
            <person name="Zeng Q."/>
            <person name="Gargeya S."/>
            <person name="Fitzgerald M."/>
            <person name="Haas B."/>
            <person name="Abouelleil A."/>
            <person name="Allen A.W."/>
            <person name="Alvarado L."/>
            <person name="Arachchi H.M."/>
            <person name="Berlin A.M."/>
            <person name="Chapman S.B."/>
            <person name="Gainer-Dewar J."/>
            <person name="Goldberg J."/>
            <person name="Griggs A."/>
            <person name="Gujja S."/>
            <person name="Hansen M."/>
            <person name="Howarth C."/>
            <person name="Imamovic A."/>
            <person name="Ireland A."/>
            <person name="Larimer J."/>
            <person name="McCowan C."/>
            <person name="Murphy C."/>
            <person name="Pearson M."/>
            <person name="Poon T.W."/>
            <person name="Priest M."/>
            <person name="Roberts A."/>
            <person name="Saif S."/>
            <person name="Shea T."/>
            <person name="Sisk P."/>
            <person name="Sykes S."/>
            <person name="Wortman J."/>
            <person name="Nusbaum C."/>
            <person name="Birren B."/>
        </authorList>
    </citation>
    <scope>NUCLEOTIDE SEQUENCE [LARGE SCALE GENOMIC DNA]</scope>
    <source>
        <strain evidence="5">Tanzania (2000708)</strain>
    </source>
</reference>
<dbReference type="InterPro" id="IPR029211">
    <property type="entry name" value="PfEMP1_ATS"/>
</dbReference>
<dbReference type="Gene3D" id="1.10.1900.40">
    <property type="entry name" value="Acidic terminal segments, variant surface antigen of PfEMP1"/>
    <property type="match status" value="1"/>
</dbReference>
<feature type="domain" description="Duffy-binding-like" evidence="2">
    <location>
        <begin position="2"/>
        <end position="77"/>
    </location>
</feature>
<feature type="region of interest" description="Disordered" evidence="1">
    <location>
        <begin position="288"/>
        <end position="318"/>
    </location>
</feature>
<sequence length="625" mass="71637">MDSDEYYPVRSILEGFQSRPEFKNAIKPCPNLNKFESFCGLNRTESSQKKEGEKKDIVECLLDKLGEKAKNCPGKPSGDTQTACDAYTHVEDDDEPMEGENPVTQPNICPAPADDKKKEEEGDDCKPAAVPAIPTPATPTEPKPPKPPSRQPRNVLDHPAVIPSLATSTLMWSIGIGFATFTYFYLKKKTKSSVGNLFQILQIPKGDYGIPTLKSTNRYIPYGTDRYKGKTYIYMEGDTDEDKYTFMSDTTDITSSSESEYEEIDINDIYVPGSPKYKTLIEVVLEPSKRDTSNKSSGTKDTQNITTSDTPRNKPINDVEWNSLKNDFISNILQNSQMDLPQNNISRDTSINIHPAVSILQDSMQEKPFITSIQDRDLHNGEEVTYNINLDDHKNMNFSTNHDNITPKNNQNDLYTGIDLINDSISGNHNVDIYDELLKRKENELFGTNHTKHTTTNSVAKQTHNEPIVNQINLFHKWLDRHKNMCEQWDKNKKEEFLDKLKKEWNKENNNNSGDINNRYENVLNTDVSIQIDMNNPKPKNEFTNMNTNSDNFIKDTILDDLDKHPETYFYDIYDDDITYFDTDDVKPPMDDIHIKEQTEMNALHNNKMNELLEKEYPISDIWNI</sequence>
<feature type="compositionally biased region" description="Basic and acidic residues" evidence="1">
    <location>
        <begin position="113"/>
        <end position="126"/>
    </location>
</feature>
<dbReference type="Proteomes" id="UP000030708">
    <property type="component" value="Unassembled WGS sequence"/>
</dbReference>
<name>A0A024W9H5_PLAFA</name>
<gene>
    <name evidence="4" type="ORF">PFTANZ_02097</name>
</gene>
<evidence type="ECO:0000313" key="5">
    <source>
        <dbReference type="Proteomes" id="UP000030708"/>
    </source>
</evidence>
<dbReference type="FunFam" id="1.10.1900.40:FF:000001">
    <property type="entry name" value="Erythrocyte membrane protein 1"/>
    <property type="match status" value="1"/>
</dbReference>
<dbReference type="InterPro" id="IPR044932">
    <property type="entry name" value="PfEMP1_ATS_sf"/>
</dbReference>
<evidence type="ECO:0000313" key="4">
    <source>
        <dbReference type="EMBL" id="ETW37165.1"/>
    </source>
</evidence>
<dbReference type="AlphaFoldDB" id="A0A024W9H5"/>
<dbReference type="Gene3D" id="1.20.58.1930">
    <property type="match status" value="1"/>
</dbReference>
<accession>A0A024W9H5</accession>
<reference evidence="4 5" key="2">
    <citation type="submission" date="2013-02" db="EMBL/GenBank/DDBJ databases">
        <title>The Genome Sequence of Plasmodium falciparum Tanzania (2000708).</title>
        <authorList>
            <consortium name="The Broad Institute Genome Sequencing Platform"/>
            <consortium name="The Broad Institute Genome Sequencing Center for Infectious Disease"/>
            <person name="Neafsey D."/>
            <person name="Cheeseman I."/>
            <person name="Volkman S."/>
            <person name="Adams J."/>
            <person name="Walker B."/>
            <person name="Young S.K."/>
            <person name="Zeng Q."/>
            <person name="Gargeya S."/>
            <person name="Fitzgerald M."/>
            <person name="Haas B."/>
            <person name="Abouelleil A."/>
            <person name="Alvarado L."/>
            <person name="Arachchi H.M."/>
            <person name="Berlin A.M."/>
            <person name="Chapman S.B."/>
            <person name="Dewar J."/>
            <person name="Goldberg J."/>
            <person name="Griggs A."/>
            <person name="Gujja S."/>
            <person name="Hansen M."/>
            <person name="Howarth C."/>
            <person name="Imamovic A."/>
            <person name="Larimer J."/>
            <person name="McCowan C."/>
            <person name="Murphy C."/>
            <person name="Neiman D."/>
            <person name="Pearson M."/>
            <person name="Priest M."/>
            <person name="Roberts A."/>
            <person name="Saif S."/>
            <person name="Shea T."/>
            <person name="Sisk P."/>
            <person name="Sykes S."/>
            <person name="Wortman J."/>
            <person name="Nusbaum C."/>
            <person name="Birren B."/>
        </authorList>
    </citation>
    <scope>NUCLEOTIDE SEQUENCE [LARGE SCALE GENOMIC DNA]</scope>
    <source>
        <strain evidence="5">Tanzania (2000708)</strain>
    </source>
</reference>
<feature type="domain" description="Plasmodium falciparum erythrocyte membrane protein 1 acidic terminal segment" evidence="3">
    <location>
        <begin position="169"/>
        <end position="625"/>
    </location>
</feature>
<organism evidence="4 5">
    <name type="scientific">Plasmodium falciparum Tanzania</name>
    <name type="common">2000708</name>
    <dbReference type="NCBI Taxonomy" id="1036725"/>
    <lineage>
        <taxon>Eukaryota</taxon>
        <taxon>Sar</taxon>
        <taxon>Alveolata</taxon>
        <taxon>Apicomplexa</taxon>
        <taxon>Aconoidasida</taxon>
        <taxon>Haemosporida</taxon>
        <taxon>Plasmodiidae</taxon>
        <taxon>Plasmodium</taxon>
        <taxon>Plasmodium (Laverania)</taxon>
    </lineage>
</organism>
<dbReference type="Pfam" id="PF15445">
    <property type="entry name" value="ATS"/>
    <property type="match status" value="1"/>
</dbReference>